<evidence type="ECO:0000313" key="4">
    <source>
        <dbReference type="EMBL" id="SVB70086.1"/>
    </source>
</evidence>
<dbReference type="GO" id="GO:0005524">
    <property type="term" value="F:ATP binding"/>
    <property type="evidence" value="ECO:0007669"/>
    <property type="project" value="UniProtKB-KW"/>
</dbReference>
<dbReference type="Gene3D" id="3.30.2060.10">
    <property type="entry name" value="Penicillin-binding protein 1b domain"/>
    <property type="match status" value="1"/>
</dbReference>
<dbReference type="PANTHER" id="PTHR24029:SF1">
    <property type="entry name" value="TRANSCRIPTION-REPAIR-COUPLING FACTOR"/>
    <property type="match status" value="1"/>
</dbReference>
<dbReference type="InterPro" id="IPR027417">
    <property type="entry name" value="P-loop_NTPase"/>
</dbReference>
<feature type="non-terminal residue" evidence="4">
    <location>
        <position position="505"/>
    </location>
</feature>
<dbReference type="InterPro" id="IPR036101">
    <property type="entry name" value="CarD-like/TRCF_RID_sf"/>
</dbReference>
<proteinExistence type="predicted"/>
<feature type="domain" description="CarD-like/TRCF RNAP-interacting" evidence="3">
    <location>
        <begin position="412"/>
        <end position="505"/>
    </location>
</feature>
<sequence length="505" mass="57972">MTINNVIEEISKSLSSESFLSIVDKKSNFPIECNSSLIPIFTKILSLSLNKPIIYINNSEDHCIDVLNWTKNLSTKTENIILFPEKKKISYKDSSHTERIKCISQLQTKTENTIIISTLKSIFQTVPSPNYFNSKTKSIEVGDLIKLNDFSFDLIKMGFTHTDYQVESPGEYAIRGGIIDIFCINEKYPMRIELFEDNINSIREFDQNTQISLNEIKKINIKSFDYDQNSLIKNQGTILDHVDQDCLILLDNPNSIFKSLNENIKQLNNSKQSINNIITPELKSYIYKFKTIEIFPWQTKNSISIEKIFNIKNIPELSIDSNSDQESKINLINNYKGQKIIQTSYINRTKELFGKNNKIQIIETPPYKSTPGFIYNSNKNSFILIGDKELYGTKYISTLDETKRKEIIITDEINPGDYIVHADHGIGKFINFGKPPKSNSLQDYMIIEYAKSDKLYVPLTQIQKIAPYIAPTNKIPKLTTLGGESWTKAKQKAQESALKWARELL</sequence>
<protein>
    <recommendedName>
        <fullName evidence="3">CarD-like/TRCF RNAP-interacting domain-containing protein</fullName>
    </recommendedName>
</protein>
<reference evidence="4" key="1">
    <citation type="submission" date="2018-05" db="EMBL/GenBank/DDBJ databases">
        <authorList>
            <person name="Lanie J.A."/>
            <person name="Ng W.-L."/>
            <person name="Kazmierczak K.M."/>
            <person name="Andrzejewski T.M."/>
            <person name="Davidsen T.M."/>
            <person name="Wayne K.J."/>
            <person name="Tettelin H."/>
            <person name="Glass J.I."/>
            <person name="Rusch D."/>
            <person name="Podicherti R."/>
            <person name="Tsui H.-C.T."/>
            <person name="Winkler M.E."/>
        </authorList>
    </citation>
    <scope>NUCLEOTIDE SEQUENCE</scope>
</reference>
<dbReference type="EMBL" id="UINC01053503">
    <property type="protein sequence ID" value="SVB70086.1"/>
    <property type="molecule type" value="Genomic_DNA"/>
</dbReference>
<dbReference type="SUPFAM" id="SSF141259">
    <property type="entry name" value="CarD-like"/>
    <property type="match status" value="1"/>
</dbReference>
<dbReference type="GO" id="GO:0006289">
    <property type="term" value="P:nucleotide-excision repair"/>
    <property type="evidence" value="ECO:0007669"/>
    <property type="project" value="InterPro"/>
</dbReference>
<dbReference type="Gene3D" id="3.40.50.300">
    <property type="entry name" value="P-loop containing nucleotide triphosphate hydrolases"/>
    <property type="match status" value="1"/>
</dbReference>
<accession>A0A382G471</accession>
<evidence type="ECO:0000256" key="2">
    <source>
        <dbReference type="ARBA" id="ARBA00022840"/>
    </source>
</evidence>
<name>A0A382G471_9ZZZZ</name>
<dbReference type="InterPro" id="IPR004807">
    <property type="entry name" value="UvrB"/>
</dbReference>
<dbReference type="SMART" id="SM01058">
    <property type="entry name" value="CarD_TRCF"/>
    <property type="match status" value="1"/>
</dbReference>
<dbReference type="PANTHER" id="PTHR24029">
    <property type="entry name" value="UVRABC SYSTEM PROTEIN B"/>
    <property type="match status" value="1"/>
</dbReference>
<dbReference type="SUPFAM" id="SSF52540">
    <property type="entry name" value="P-loop containing nucleoside triphosphate hydrolases"/>
    <property type="match status" value="1"/>
</dbReference>
<dbReference type="GO" id="GO:0009380">
    <property type="term" value="C:excinuclease repair complex"/>
    <property type="evidence" value="ECO:0007669"/>
    <property type="project" value="InterPro"/>
</dbReference>
<dbReference type="AlphaFoldDB" id="A0A382G471"/>
<dbReference type="GO" id="GO:0016887">
    <property type="term" value="F:ATP hydrolysis activity"/>
    <property type="evidence" value="ECO:0007669"/>
    <property type="project" value="InterPro"/>
</dbReference>
<evidence type="ECO:0000256" key="1">
    <source>
        <dbReference type="ARBA" id="ARBA00022741"/>
    </source>
</evidence>
<dbReference type="Pfam" id="PF02559">
    <property type="entry name" value="CarD_TRCF_RID"/>
    <property type="match status" value="1"/>
</dbReference>
<dbReference type="Gene3D" id="2.40.10.170">
    <property type="match status" value="1"/>
</dbReference>
<dbReference type="Pfam" id="PF17757">
    <property type="entry name" value="UvrB_inter"/>
    <property type="match status" value="1"/>
</dbReference>
<keyword evidence="1" id="KW-0547">Nucleotide-binding</keyword>
<gene>
    <name evidence="4" type="ORF">METZ01_LOCUS222940</name>
</gene>
<organism evidence="4">
    <name type="scientific">marine metagenome</name>
    <dbReference type="NCBI Taxonomy" id="408172"/>
    <lineage>
        <taxon>unclassified sequences</taxon>
        <taxon>metagenomes</taxon>
        <taxon>ecological metagenomes</taxon>
    </lineage>
</organism>
<dbReference type="GO" id="GO:0003677">
    <property type="term" value="F:DNA binding"/>
    <property type="evidence" value="ECO:0007669"/>
    <property type="project" value="InterPro"/>
</dbReference>
<dbReference type="InterPro" id="IPR041471">
    <property type="entry name" value="UvrB_inter"/>
</dbReference>
<dbReference type="InterPro" id="IPR003711">
    <property type="entry name" value="CarD-like/TRCF_RID"/>
</dbReference>
<evidence type="ECO:0000259" key="3">
    <source>
        <dbReference type="SMART" id="SM01058"/>
    </source>
</evidence>
<keyword evidence="2" id="KW-0067">ATP-binding</keyword>